<dbReference type="Proteomes" id="UP000292003">
    <property type="component" value="Unassembled WGS sequence"/>
</dbReference>
<dbReference type="SUPFAM" id="SSF56784">
    <property type="entry name" value="HAD-like"/>
    <property type="match status" value="1"/>
</dbReference>
<gene>
    <name evidence="1" type="ORF">EWH70_23035</name>
</gene>
<dbReference type="InterPro" id="IPR050155">
    <property type="entry name" value="HAD-like_hydrolase_sf"/>
</dbReference>
<protein>
    <submittedName>
        <fullName evidence="1">HAD family hydrolase</fullName>
    </submittedName>
</protein>
<proteinExistence type="predicted"/>
<dbReference type="PANTHER" id="PTHR43434">
    <property type="entry name" value="PHOSPHOGLYCOLATE PHOSPHATASE"/>
    <property type="match status" value="1"/>
</dbReference>
<keyword evidence="1" id="KW-0378">Hydrolase</keyword>
<evidence type="ECO:0000313" key="2">
    <source>
        <dbReference type="Proteomes" id="UP000292003"/>
    </source>
</evidence>
<dbReference type="GO" id="GO:0006281">
    <property type="term" value="P:DNA repair"/>
    <property type="evidence" value="ECO:0007669"/>
    <property type="project" value="TreeGrafter"/>
</dbReference>
<dbReference type="GO" id="GO:0008967">
    <property type="term" value="F:phosphoglycolate phosphatase activity"/>
    <property type="evidence" value="ECO:0007669"/>
    <property type="project" value="TreeGrafter"/>
</dbReference>
<organism evidence="1 2">
    <name type="scientific">Amycolatopsis suaedae</name>
    <dbReference type="NCBI Taxonomy" id="2510978"/>
    <lineage>
        <taxon>Bacteria</taxon>
        <taxon>Bacillati</taxon>
        <taxon>Actinomycetota</taxon>
        <taxon>Actinomycetes</taxon>
        <taxon>Pseudonocardiales</taxon>
        <taxon>Pseudonocardiaceae</taxon>
        <taxon>Amycolatopsis</taxon>
    </lineage>
</organism>
<dbReference type="OrthoDB" id="9793014at2"/>
<dbReference type="InterPro" id="IPR041492">
    <property type="entry name" value="HAD_2"/>
</dbReference>
<dbReference type="RefSeq" id="WP_130477554.1">
    <property type="nucleotide sequence ID" value="NZ_SFCC01000011.1"/>
</dbReference>
<evidence type="ECO:0000313" key="1">
    <source>
        <dbReference type="EMBL" id="RZQ61822.1"/>
    </source>
</evidence>
<dbReference type="Gene3D" id="3.40.50.1000">
    <property type="entry name" value="HAD superfamily/HAD-like"/>
    <property type="match status" value="1"/>
</dbReference>
<accession>A0A4Q7J576</accession>
<dbReference type="PANTHER" id="PTHR43434:SF1">
    <property type="entry name" value="PHOSPHOGLYCOLATE PHOSPHATASE"/>
    <property type="match status" value="1"/>
</dbReference>
<keyword evidence="2" id="KW-1185">Reference proteome</keyword>
<dbReference type="InterPro" id="IPR023214">
    <property type="entry name" value="HAD_sf"/>
</dbReference>
<sequence length="211" mass="21790">MGITVGFDLDMTLIDPRPGMVAAMDALAAETGFSLDGEHFAANLGPPLDHVFRDFGVPEDRIGGMVDRFRETYPRIVIPKTVALPGANEALAAVRSAGGRVVVVTGKYGPNAKLHLEALGMEADVVIGELWSAGKAQALVEHGARVYVGDHTGDVVGALAADAVPVGVVTGPCSRAVLEEAGARVVLDSLLEFPGWLAGFSPAAGAPEPAR</sequence>
<comment type="caution">
    <text evidence="1">The sequence shown here is derived from an EMBL/GenBank/DDBJ whole genome shotgun (WGS) entry which is preliminary data.</text>
</comment>
<dbReference type="Gene3D" id="1.10.150.240">
    <property type="entry name" value="Putative phosphatase, domain 2"/>
    <property type="match status" value="1"/>
</dbReference>
<dbReference type="InterPro" id="IPR023198">
    <property type="entry name" value="PGP-like_dom2"/>
</dbReference>
<name>A0A4Q7J576_9PSEU</name>
<dbReference type="AlphaFoldDB" id="A0A4Q7J576"/>
<dbReference type="EMBL" id="SFCC01000011">
    <property type="protein sequence ID" value="RZQ61822.1"/>
    <property type="molecule type" value="Genomic_DNA"/>
</dbReference>
<dbReference type="InterPro" id="IPR036412">
    <property type="entry name" value="HAD-like_sf"/>
</dbReference>
<dbReference type="Pfam" id="PF13419">
    <property type="entry name" value="HAD_2"/>
    <property type="match status" value="1"/>
</dbReference>
<reference evidence="1 2" key="1">
    <citation type="submission" date="2019-02" db="EMBL/GenBank/DDBJ databases">
        <title>Draft genome sequence of Amycolatopsis sp. 8-3EHSu isolated from roots of Suaeda maritima.</title>
        <authorList>
            <person name="Duangmal K."/>
            <person name="Chantavorakit T."/>
        </authorList>
    </citation>
    <scope>NUCLEOTIDE SEQUENCE [LARGE SCALE GENOMIC DNA]</scope>
    <source>
        <strain evidence="1 2">8-3EHSu</strain>
    </source>
</reference>